<proteinExistence type="predicted"/>
<gene>
    <name evidence="1" type="ORF">EB235_21495</name>
</gene>
<dbReference type="RefSeq" id="WP_027029087.1">
    <property type="nucleotide sequence ID" value="NZ_CP033367.1"/>
</dbReference>
<organism evidence="1 2">
    <name type="scientific">Mesorhizobium loti R88b</name>
    <dbReference type="NCBI Taxonomy" id="935548"/>
    <lineage>
        <taxon>Bacteria</taxon>
        <taxon>Pseudomonadati</taxon>
        <taxon>Pseudomonadota</taxon>
        <taxon>Alphaproteobacteria</taxon>
        <taxon>Hyphomicrobiales</taxon>
        <taxon>Phyllobacteriaceae</taxon>
        <taxon>Mesorhizobium</taxon>
    </lineage>
</organism>
<evidence type="ECO:0000313" key="1">
    <source>
        <dbReference type="EMBL" id="QKD03743.1"/>
    </source>
</evidence>
<dbReference type="Proteomes" id="UP000503017">
    <property type="component" value="Chromosome"/>
</dbReference>
<evidence type="ECO:0008006" key="3">
    <source>
        <dbReference type="Google" id="ProtNLM"/>
    </source>
</evidence>
<dbReference type="EMBL" id="CP033367">
    <property type="protein sequence ID" value="QKD03743.1"/>
    <property type="molecule type" value="Genomic_DNA"/>
</dbReference>
<evidence type="ECO:0000313" key="2">
    <source>
        <dbReference type="Proteomes" id="UP000503017"/>
    </source>
</evidence>
<sequence>MSANGEKTTESLTGIWHGRYFYPRSLEPVSFVATLIETATRLTGAVHEPASSLDGSIVYATILGDCAGAIVAFVKTYDNLKRNPHPVEYNGVLNGDATEIEGTWRIKGYWSGTFLMIRSPGKAVSVSRKAVEQV</sequence>
<accession>A0A6M7WSG9</accession>
<protein>
    <recommendedName>
        <fullName evidence="3">Lipocalin-like domain-containing protein</fullName>
    </recommendedName>
</protein>
<reference evidence="1 2" key="1">
    <citation type="submission" date="2018-10" db="EMBL/GenBank/DDBJ databases">
        <authorList>
            <person name="Perry B.J."/>
            <person name="Sullivan J.T."/>
            <person name="Murphy R.J.T."/>
            <person name="Ramsay J.P."/>
            <person name="Ronson C.W."/>
        </authorList>
    </citation>
    <scope>NUCLEOTIDE SEQUENCE [LARGE SCALE GENOMIC DNA]</scope>
    <source>
        <strain evidence="1 2">R88b</strain>
    </source>
</reference>
<name>A0A6M7WSG9_RHILI</name>
<dbReference type="AlphaFoldDB" id="A0A6M7WSG9"/>